<sequence length="1580" mass="182968">MDNYYNQHNIDFSLDNPPKARTSFDKKESNYRSNITNDISESEYNQHPNKTKIYQDLGLNSTNRNSHKLNFAKQDFYTRNDYDKNTFSQKYLLHKPKLTPYSSKEDLEFMSSYKLPAIKNSIPNPSHETTGYNPSFGKKNITGFNQRSSADYNYDEEPCIIQKSDYDMSSTQKTKNTSFQTILNQYSHQNHETNIPNYSFNKKYDRNETDPTYYVHKNLTPVKQLSSKTICNEINDSYAPGILSIISAANHLEENHPKASKTRNSDANYFPKFSPDNRSGFKPLISSHPIDSRILSPENTKTPKKKLFFNNSQNEFLKPDASNLSLHSKNFGSTFSNYKYQNHYQAQQSSSSDANSAFLPTFQPYFHNKKPESISSNYKDRQKYHDLDENQFIKKQDCGNALHQPTESNHRFKPFDQKYKPVNKNFNHEISIKSQNNREYNNNAYKFNADCETVNSNNSDRISVDDILESDYYYLKSPKHFSINNNFNVNSSNQENTFQQYKQKISNNNNFSHNYKNNNSSREYHPLDLNSSKSSHSNEFTHHFNHTQSSEAFNSNKFAPFTETKLSINENIVQSPPKYKRLKFSQKNISHIPNNDCNLPSFENLDSFVKKSNATNTIKHYESSVDKYYSLPYNKNGNVFLSNSNETPFYSEKRISLQQKTYNTDRIPRFKNNLPYNRNEKILKYNNNLHENDLVYDDLNNTNPNCNNNFYTNYNTNLPSLNFREPISKSFGHISSQNTFMNKRSPYIEKYKFGNFDEYSENRKNSNSNYLLPKIANSSPIIDNFDTWKITMKKICVNEIKHAYEKVLQSLLLKTYCSKQISSLCQKVVLKNDGILSFKNSKNELKSDKFIKEIRQKSKASMRESLIFWKRYEKEERIALKIAEKELLEKQKLEEEAREITRQKRKLDFMISQTELYSYFAGANIDINAKKDLSPVCTRSAKFDKTKKETPDLDFDKVTDEALISHAKNKAQQAFTKQKENVKNFDKEISSIIISDSVSSLNLESPLILKESDDIEQPKMIVYKLKEYQLNGLKWLVSLYEQGINGILADEMGLGKTVQSISLIAYLAEKYNIWGPILVVTPASTLHNWQQEIFKFAPQLKVLPYWGTLKDRKVLRKSFWNLKNLGRENSPFHILVTSYNLAVTDEFYLNRVKWRYMILDEAQAIKSSKSYRWTALLSFHCRNRLLLTGTPVQNNLQELWSLLHFIMPTLFDSNEEFSKWFSRDIEAHAENNVLLNNTQLLRLHAILKPFMLRRLKAHVQLELGEKNEHLVYCNLTYKQITMYSGLLQNISVSDLLARLQNSSTASKLSQGNGNSEDNLMNLVMQLRKVCNHPDLFSRAEVESPLVLNGSSKISARRNLVMDWQTKPEIFVFLLSTRAGGLGINLTAADTVIFYDSDWNPTVDLQAMDRAHRLGQTKQVNVYRLVTKNTIEEKILARAQKKNHIRKMVISGGTAHHNDTNAESEVESVFSEESTIETGGSNVAFSNTSKTSLAKSSTDSSFLEIGLDNVVKITDNSKKKSDPRSQNGIDYNGPGNLYDSEFKEITPNEIASLLLDKTCENTFKEWSNQLVESRKNIMRKI</sequence>
<comment type="catalytic activity">
    <reaction evidence="12">
        <text>ATP + H2O = ADP + phosphate + H(+)</text>
        <dbReference type="Rhea" id="RHEA:13065"/>
        <dbReference type="ChEBI" id="CHEBI:15377"/>
        <dbReference type="ChEBI" id="CHEBI:15378"/>
        <dbReference type="ChEBI" id="CHEBI:30616"/>
        <dbReference type="ChEBI" id="CHEBI:43474"/>
        <dbReference type="ChEBI" id="CHEBI:456216"/>
    </reaction>
</comment>
<dbReference type="Pfam" id="PF13892">
    <property type="entry name" value="DBINO"/>
    <property type="match status" value="1"/>
</dbReference>
<keyword evidence="5 12" id="KW-0227">DNA damage</keyword>
<dbReference type="STRING" id="133385.A0A2T9YRU7"/>
<comment type="function">
    <text evidence="12">ATPase component of the INO80 complex which remodels chromatin by shifting nucleosomes and is involved in DNA repair.</text>
</comment>
<dbReference type="PROSITE" id="PS51413">
    <property type="entry name" value="DBINO"/>
    <property type="match status" value="1"/>
</dbReference>
<evidence type="ECO:0000256" key="2">
    <source>
        <dbReference type="ARBA" id="ARBA00007025"/>
    </source>
</evidence>
<dbReference type="InterPro" id="IPR038718">
    <property type="entry name" value="SNF2-like_sf"/>
</dbReference>
<dbReference type="InterPro" id="IPR014001">
    <property type="entry name" value="Helicase_ATP-bd"/>
</dbReference>
<evidence type="ECO:0000256" key="12">
    <source>
        <dbReference type="RuleBase" id="RU368001"/>
    </source>
</evidence>
<accession>A0A2T9YRU7</accession>
<dbReference type="SUPFAM" id="SSF52540">
    <property type="entry name" value="P-loop containing nucleoside triphosphate hydrolases"/>
    <property type="match status" value="2"/>
</dbReference>
<dbReference type="Gene3D" id="3.40.50.10810">
    <property type="entry name" value="Tandem AAA-ATPase domain"/>
    <property type="match status" value="1"/>
</dbReference>
<dbReference type="GO" id="GO:0005524">
    <property type="term" value="F:ATP binding"/>
    <property type="evidence" value="ECO:0007669"/>
    <property type="project" value="UniProtKB-UniRule"/>
</dbReference>
<keyword evidence="4" id="KW-0547">Nucleotide-binding</keyword>
<comment type="caution">
    <text evidence="18">The sequence shown here is derived from an EMBL/GenBank/DDBJ whole genome shotgun (WGS) entry which is preliminary data.</text>
</comment>
<dbReference type="Proteomes" id="UP000245383">
    <property type="component" value="Unassembled WGS sequence"/>
</dbReference>
<evidence type="ECO:0000313" key="19">
    <source>
        <dbReference type="Proteomes" id="UP000245383"/>
    </source>
</evidence>
<dbReference type="EC" id="3.6.4.-" evidence="12"/>
<evidence type="ECO:0000259" key="15">
    <source>
        <dbReference type="PROSITE" id="PS51192"/>
    </source>
</evidence>
<dbReference type="InterPro" id="IPR049730">
    <property type="entry name" value="SNF2/RAD54-like_C"/>
</dbReference>
<keyword evidence="7 12" id="KW-0067">ATP-binding</keyword>
<dbReference type="InterPro" id="IPR001650">
    <property type="entry name" value="Helicase_C-like"/>
</dbReference>
<dbReference type="PANTHER" id="PTHR45685">
    <property type="entry name" value="HELICASE SRCAP-RELATED"/>
    <property type="match status" value="1"/>
</dbReference>
<feature type="compositionally biased region" description="Polar residues" evidence="14">
    <location>
        <begin position="1"/>
        <end position="10"/>
    </location>
</feature>
<organism evidence="18 19">
    <name type="scientific">Smittium simulii</name>
    <dbReference type="NCBI Taxonomy" id="133385"/>
    <lineage>
        <taxon>Eukaryota</taxon>
        <taxon>Fungi</taxon>
        <taxon>Fungi incertae sedis</taxon>
        <taxon>Zoopagomycota</taxon>
        <taxon>Kickxellomycotina</taxon>
        <taxon>Harpellomycetes</taxon>
        <taxon>Harpellales</taxon>
        <taxon>Legeriomycetaceae</taxon>
        <taxon>Smittium</taxon>
    </lineage>
</organism>
<dbReference type="CDD" id="cd18793">
    <property type="entry name" value="SF2_C_SNF"/>
    <property type="match status" value="1"/>
</dbReference>
<dbReference type="InterPro" id="IPR020838">
    <property type="entry name" value="DBINO"/>
</dbReference>
<evidence type="ECO:0000256" key="5">
    <source>
        <dbReference type="ARBA" id="ARBA00022763"/>
    </source>
</evidence>
<comment type="domain">
    <text evidence="12">The DBINO region is involved in binding to DNA.</text>
</comment>
<comment type="subunit">
    <text evidence="12">Component of the INO80 chromatin-remodeling complex.</text>
</comment>
<dbReference type="InterPro" id="IPR027417">
    <property type="entry name" value="P-loop_NTPase"/>
</dbReference>
<evidence type="ECO:0000256" key="1">
    <source>
        <dbReference type="ARBA" id="ARBA00004123"/>
    </source>
</evidence>
<evidence type="ECO:0000313" key="18">
    <source>
        <dbReference type="EMBL" id="PVU95080.1"/>
    </source>
</evidence>
<evidence type="ECO:0000256" key="3">
    <source>
        <dbReference type="ARBA" id="ARBA00019805"/>
    </source>
</evidence>
<dbReference type="OrthoDB" id="448448at2759"/>
<keyword evidence="19" id="KW-1185">Reference proteome</keyword>
<evidence type="ECO:0000256" key="10">
    <source>
        <dbReference type="ARBA" id="ARBA00023204"/>
    </source>
</evidence>
<dbReference type="GO" id="GO:0042393">
    <property type="term" value="F:histone binding"/>
    <property type="evidence" value="ECO:0007669"/>
    <property type="project" value="TreeGrafter"/>
</dbReference>
<comment type="similarity">
    <text evidence="2 12">Belongs to the SNF2/RAD54 helicase family.</text>
</comment>
<keyword evidence="13" id="KW-0175">Coiled coil</keyword>
<reference evidence="18 19" key="1">
    <citation type="journal article" date="2018" name="MBio">
        <title>Comparative Genomics Reveals the Core Gene Toolbox for the Fungus-Insect Symbiosis.</title>
        <authorList>
            <person name="Wang Y."/>
            <person name="Stata M."/>
            <person name="Wang W."/>
            <person name="Stajich J.E."/>
            <person name="White M.M."/>
            <person name="Moncalvo J.M."/>
        </authorList>
    </citation>
    <scope>NUCLEOTIDE SEQUENCE [LARGE SCALE GENOMIC DNA]</scope>
    <source>
        <strain evidence="18 19">SWE-8-4</strain>
    </source>
</reference>
<evidence type="ECO:0000256" key="7">
    <source>
        <dbReference type="ARBA" id="ARBA00022840"/>
    </source>
</evidence>
<feature type="domain" description="DBINO" evidence="17">
    <location>
        <begin position="802"/>
        <end position="927"/>
    </location>
</feature>
<dbReference type="Pfam" id="PF00176">
    <property type="entry name" value="SNF2-rel_dom"/>
    <property type="match status" value="1"/>
</dbReference>
<dbReference type="GO" id="GO:0016887">
    <property type="term" value="F:ATP hydrolysis activity"/>
    <property type="evidence" value="ECO:0007669"/>
    <property type="project" value="TreeGrafter"/>
</dbReference>
<dbReference type="EMBL" id="MBFR01000065">
    <property type="protein sequence ID" value="PVU95080.1"/>
    <property type="molecule type" value="Genomic_DNA"/>
</dbReference>
<dbReference type="SMART" id="SM00490">
    <property type="entry name" value="HELICc"/>
    <property type="match status" value="1"/>
</dbReference>
<evidence type="ECO:0000256" key="8">
    <source>
        <dbReference type="ARBA" id="ARBA00023125"/>
    </source>
</evidence>
<dbReference type="PANTHER" id="PTHR45685:SF2">
    <property type="entry name" value="CHROMATIN-REMODELING ATPASE INO80"/>
    <property type="match status" value="1"/>
</dbReference>
<keyword evidence="10 12" id="KW-0234">DNA repair</keyword>
<dbReference type="SMART" id="SM00487">
    <property type="entry name" value="DEXDc"/>
    <property type="match status" value="1"/>
</dbReference>
<dbReference type="PROSITE" id="PS51194">
    <property type="entry name" value="HELICASE_CTER"/>
    <property type="match status" value="1"/>
</dbReference>
<evidence type="ECO:0000259" key="17">
    <source>
        <dbReference type="PROSITE" id="PS51413"/>
    </source>
</evidence>
<proteinExistence type="inferred from homology"/>
<feature type="coiled-coil region" evidence="13">
    <location>
        <begin position="880"/>
        <end position="913"/>
    </location>
</feature>
<dbReference type="GO" id="GO:0006338">
    <property type="term" value="P:chromatin remodeling"/>
    <property type="evidence" value="ECO:0007669"/>
    <property type="project" value="UniProtKB-UniRule"/>
</dbReference>
<dbReference type="InterPro" id="IPR000330">
    <property type="entry name" value="SNF2_N"/>
</dbReference>
<dbReference type="GO" id="GO:0003677">
    <property type="term" value="F:DNA binding"/>
    <property type="evidence" value="ECO:0007669"/>
    <property type="project" value="UniProtKB-UniRule"/>
</dbReference>
<evidence type="ECO:0000256" key="9">
    <source>
        <dbReference type="ARBA" id="ARBA00023159"/>
    </source>
</evidence>
<gene>
    <name evidence="18" type="ORF">BB561_002065</name>
</gene>
<feature type="domain" description="Helicase ATP-binding" evidence="15">
    <location>
        <begin position="1037"/>
        <end position="1209"/>
    </location>
</feature>
<keyword evidence="11" id="KW-0539">Nucleus</keyword>
<feature type="region of interest" description="Disordered" evidence="14">
    <location>
        <begin position="1"/>
        <end position="29"/>
    </location>
</feature>
<dbReference type="FunFam" id="3.40.50.10810:FF:000006">
    <property type="entry name" value="Putative DNA helicase INO80"/>
    <property type="match status" value="1"/>
</dbReference>
<dbReference type="Gene3D" id="3.40.50.300">
    <property type="entry name" value="P-loop containing nucleotide triphosphate hydrolases"/>
    <property type="match status" value="1"/>
</dbReference>
<evidence type="ECO:0000256" key="11">
    <source>
        <dbReference type="ARBA" id="ARBA00023242"/>
    </source>
</evidence>
<dbReference type="GO" id="GO:0006281">
    <property type="term" value="P:DNA repair"/>
    <property type="evidence" value="ECO:0007669"/>
    <property type="project" value="UniProtKB-UniRule"/>
</dbReference>
<dbReference type="GO" id="GO:0031011">
    <property type="term" value="C:Ino80 complex"/>
    <property type="evidence" value="ECO:0007669"/>
    <property type="project" value="UniProtKB-UniRule"/>
</dbReference>
<keyword evidence="9" id="KW-0010">Activator</keyword>
<name>A0A2T9YRU7_9FUNG</name>
<dbReference type="InterPro" id="IPR050520">
    <property type="entry name" value="INO80/SWR1_helicase"/>
</dbReference>
<evidence type="ECO:0000259" key="16">
    <source>
        <dbReference type="PROSITE" id="PS51194"/>
    </source>
</evidence>
<keyword evidence="6 12" id="KW-0378">Hydrolase</keyword>
<comment type="subcellular location">
    <subcellularLocation>
        <location evidence="1 12">Nucleus</location>
    </subcellularLocation>
</comment>
<evidence type="ECO:0000256" key="6">
    <source>
        <dbReference type="ARBA" id="ARBA00022801"/>
    </source>
</evidence>
<evidence type="ECO:0000256" key="13">
    <source>
        <dbReference type="SAM" id="Coils"/>
    </source>
</evidence>
<protein>
    <recommendedName>
        <fullName evidence="3 12">Chromatin-remodeling ATPase INO80</fullName>
        <ecNumber evidence="12">3.6.4.-</ecNumber>
    </recommendedName>
</protein>
<evidence type="ECO:0000256" key="14">
    <source>
        <dbReference type="SAM" id="MobiDB-lite"/>
    </source>
</evidence>
<feature type="domain" description="Helicase C-terminal" evidence="16">
    <location>
        <begin position="1291"/>
        <end position="1473"/>
    </location>
</feature>
<evidence type="ECO:0000256" key="4">
    <source>
        <dbReference type="ARBA" id="ARBA00022741"/>
    </source>
</evidence>
<keyword evidence="8 12" id="KW-0238">DNA-binding</keyword>
<dbReference type="PROSITE" id="PS51192">
    <property type="entry name" value="HELICASE_ATP_BIND_1"/>
    <property type="match status" value="1"/>
</dbReference>